<dbReference type="EMBL" id="CAEKKB010000002">
    <property type="protein sequence ID" value="CAB4300474.1"/>
    <property type="molecule type" value="Genomic_DNA"/>
</dbReference>
<keyword evidence="2" id="KW-1185">Reference proteome</keyword>
<name>A0A6J5WMH4_PRUAR</name>
<gene>
    <name evidence="1" type="ORF">ORAREDHAP_LOCUS15624</name>
</gene>
<sequence>MVGNEVFATELLATTADGLLPSKKDICDGKRPFATTKCPRKRASIMAKLPYWLCKWQSLAFTSQAEVVVLVRYKDGRKETRKLTSLRKETQMGKPYVLGLFRVSSVEWGNWCCLLAPGRLITFPKTSFSSKIPCSCQKPAILSGKICNLIHANCSPAFGWGIHKSIISGGAASSKVVMGWEESGGGIGDINGIGVATTMVVGDGGGGSNDNRGSGDGHGKLELWWQLQQRWLWWW</sequence>
<reference evidence="2" key="1">
    <citation type="journal article" date="2020" name="Genome Biol.">
        <title>Gamete binning: chromosome-level and haplotype-resolved genome assembly enabled by high-throughput single-cell sequencing of gamete genomes.</title>
        <authorList>
            <person name="Campoy J.A."/>
            <person name="Sun H."/>
            <person name="Goel M."/>
            <person name="Jiao W.-B."/>
            <person name="Folz-Donahue K."/>
            <person name="Wang N."/>
            <person name="Rubio M."/>
            <person name="Liu C."/>
            <person name="Kukat C."/>
            <person name="Ruiz D."/>
            <person name="Huettel B."/>
            <person name="Schneeberger K."/>
        </authorList>
    </citation>
    <scope>NUCLEOTIDE SEQUENCE [LARGE SCALE GENOMIC DNA]</scope>
    <source>
        <strain evidence="2">cv. Rojo Pasion</strain>
    </source>
</reference>
<accession>A0A6J5WMH4</accession>
<evidence type="ECO:0000313" key="1">
    <source>
        <dbReference type="EMBL" id="CAB4300474.1"/>
    </source>
</evidence>
<dbReference type="Proteomes" id="UP000507245">
    <property type="component" value="Unassembled WGS sequence"/>
</dbReference>
<dbReference type="AlphaFoldDB" id="A0A6J5WMH4"/>
<protein>
    <submittedName>
        <fullName evidence="1">Uncharacterized protein</fullName>
    </submittedName>
</protein>
<organism evidence="1 2">
    <name type="scientific">Prunus armeniaca</name>
    <name type="common">Apricot</name>
    <name type="synonym">Armeniaca vulgaris</name>
    <dbReference type="NCBI Taxonomy" id="36596"/>
    <lineage>
        <taxon>Eukaryota</taxon>
        <taxon>Viridiplantae</taxon>
        <taxon>Streptophyta</taxon>
        <taxon>Embryophyta</taxon>
        <taxon>Tracheophyta</taxon>
        <taxon>Spermatophyta</taxon>
        <taxon>Magnoliopsida</taxon>
        <taxon>eudicotyledons</taxon>
        <taxon>Gunneridae</taxon>
        <taxon>Pentapetalae</taxon>
        <taxon>rosids</taxon>
        <taxon>fabids</taxon>
        <taxon>Rosales</taxon>
        <taxon>Rosaceae</taxon>
        <taxon>Amygdaloideae</taxon>
        <taxon>Amygdaleae</taxon>
        <taxon>Prunus</taxon>
    </lineage>
</organism>
<proteinExistence type="predicted"/>
<evidence type="ECO:0000313" key="2">
    <source>
        <dbReference type="Proteomes" id="UP000507245"/>
    </source>
</evidence>